<dbReference type="GO" id="GO:0008654">
    <property type="term" value="P:phospholipid biosynthetic process"/>
    <property type="evidence" value="ECO:0007669"/>
    <property type="project" value="UniProtKB-KW"/>
</dbReference>
<keyword evidence="5" id="KW-0808">Transferase</keyword>
<keyword evidence="18" id="KW-0479">Metal-binding</keyword>
<comment type="cofactor">
    <cofactor evidence="18">
        <name>Mg(2+)</name>
        <dbReference type="ChEBI" id="CHEBI:18420"/>
    </cofactor>
    <text evidence="18">Mn(2+), Zn(2+), Cd(2+) and Co(2+) support activity to lesser extents.</text>
</comment>
<dbReference type="PANTHER" id="PTHR34299:SF1">
    <property type="entry name" value="DIACYLGLYCEROL KINASE"/>
    <property type="match status" value="1"/>
</dbReference>
<evidence type="ECO:0000256" key="15">
    <source>
        <dbReference type="PIRSR" id="PIRSR600829-1"/>
    </source>
</evidence>
<evidence type="ECO:0000256" key="14">
    <source>
        <dbReference type="ARBA" id="ARBA00023264"/>
    </source>
</evidence>
<dbReference type="RefSeq" id="WP_006286480.1">
    <property type="nucleotide sequence ID" value="NZ_BALG01000160.1"/>
</dbReference>
<evidence type="ECO:0000256" key="13">
    <source>
        <dbReference type="ARBA" id="ARBA00023209"/>
    </source>
</evidence>
<evidence type="ECO:0000256" key="1">
    <source>
        <dbReference type="ARBA" id="ARBA00004651"/>
    </source>
</evidence>
<keyword evidence="9 17" id="KW-0067">ATP-binding</keyword>
<dbReference type="PROSITE" id="PS01069">
    <property type="entry name" value="DAGK_PROKAR"/>
    <property type="match status" value="1"/>
</dbReference>
<dbReference type="GO" id="GO:0046872">
    <property type="term" value="F:metal ion binding"/>
    <property type="evidence" value="ECO:0007669"/>
    <property type="project" value="UniProtKB-KW"/>
</dbReference>
<evidence type="ECO:0000256" key="12">
    <source>
        <dbReference type="ARBA" id="ARBA00023136"/>
    </source>
</evidence>
<evidence type="ECO:0000256" key="19">
    <source>
        <dbReference type="SAM" id="Phobius"/>
    </source>
</evidence>
<dbReference type="Proteomes" id="UP000029453">
    <property type="component" value="Unassembled WGS sequence"/>
</dbReference>
<dbReference type="GO" id="GO:0005886">
    <property type="term" value="C:plasma membrane"/>
    <property type="evidence" value="ECO:0007669"/>
    <property type="project" value="UniProtKB-SubCell"/>
</dbReference>
<proteinExistence type="inferred from homology"/>
<feature type="binding site" evidence="16">
    <location>
        <position position="50"/>
    </location>
    <ligand>
        <name>substrate</name>
    </ligand>
</feature>
<keyword evidence="6 19" id="KW-0812">Transmembrane</keyword>
<evidence type="ECO:0000256" key="17">
    <source>
        <dbReference type="PIRSR" id="PIRSR600829-3"/>
    </source>
</evidence>
<feature type="non-terminal residue" evidence="20">
    <location>
        <position position="1"/>
    </location>
</feature>
<name>M9M657_PAEPP</name>
<evidence type="ECO:0000256" key="11">
    <source>
        <dbReference type="ARBA" id="ARBA00023098"/>
    </source>
</evidence>
<dbReference type="Gene3D" id="1.10.287.3610">
    <property type="match status" value="1"/>
</dbReference>
<accession>M9M657</accession>
<evidence type="ECO:0000256" key="9">
    <source>
        <dbReference type="ARBA" id="ARBA00022840"/>
    </source>
</evidence>
<organism evidence="20 21">
    <name type="scientific">Paenibacillus popilliae ATCC 14706</name>
    <dbReference type="NCBI Taxonomy" id="1212764"/>
    <lineage>
        <taxon>Bacteria</taxon>
        <taxon>Bacillati</taxon>
        <taxon>Bacillota</taxon>
        <taxon>Bacilli</taxon>
        <taxon>Bacillales</taxon>
        <taxon>Paenibacillaceae</taxon>
        <taxon>Paenibacillus</taxon>
    </lineage>
</organism>
<feature type="binding site" evidence="17">
    <location>
        <begin position="75"/>
        <end position="76"/>
    </location>
    <ligand>
        <name>ATP</name>
        <dbReference type="ChEBI" id="CHEBI:30616"/>
    </ligand>
</feature>
<gene>
    <name evidence="20" type="ORF">PPOP_2321</name>
</gene>
<dbReference type="EMBL" id="BALG01000160">
    <property type="protein sequence ID" value="GAC42958.1"/>
    <property type="molecule type" value="Genomic_DNA"/>
</dbReference>
<comment type="subcellular location">
    <subcellularLocation>
        <location evidence="1">Cell membrane</location>
        <topology evidence="1">Multi-pass membrane protein</topology>
    </subcellularLocation>
</comment>
<dbReference type="InterPro" id="IPR036945">
    <property type="entry name" value="DAGK_sf"/>
</dbReference>
<evidence type="ECO:0000256" key="8">
    <source>
        <dbReference type="ARBA" id="ARBA00022777"/>
    </source>
</evidence>
<feature type="binding site" evidence="17">
    <location>
        <position position="57"/>
    </location>
    <ligand>
        <name>ATP</name>
        <dbReference type="ChEBI" id="CHEBI:30616"/>
    </ligand>
</feature>
<evidence type="ECO:0000256" key="3">
    <source>
        <dbReference type="ARBA" id="ARBA00022475"/>
    </source>
</evidence>
<dbReference type="PANTHER" id="PTHR34299">
    <property type="entry name" value="DIACYLGLYCEROL KINASE"/>
    <property type="match status" value="1"/>
</dbReference>
<keyword evidence="11" id="KW-0443">Lipid metabolism</keyword>
<dbReference type="Pfam" id="PF01219">
    <property type="entry name" value="DAGK_prokar"/>
    <property type="match status" value="1"/>
</dbReference>
<evidence type="ECO:0000256" key="2">
    <source>
        <dbReference type="ARBA" id="ARBA00005967"/>
    </source>
</evidence>
<evidence type="ECO:0000256" key="7">
    <source>
        <dbReference type="ARBA" id="ARBA00022741"/>
    </source>
</evidence>
<dbReference type="AlphaFoldDB" id="M9M657"/>
<keyword evidence="8 20" id="KW-0418">Kinase</keyword>
<evidence type="ECO:0000256" key="16">
    <source>
        <dbReference type="PIRSR" id="PIRSR600829-2"/>
    </source>
</evidence>
<sequence>GILYPPRPQRNMRVHAAAAVAACLLGAGFGISAGEWLWLALAITLVVSAELMNTAVESAVDLTRPAPHPLAKIAKDTAAGAVFMTAVFAVIVGAVLFGGRLLQLLRSFL</sequence>
<reference evidence="20 21" key="1">
    <citation type="submission" date="2012-10" db="EMBL/GenBank/DDBJ databases">
        <title>Draft Genome Sequence of Paenibacillus popilliae ATCC 14706T.</title>
        <authorList>
            <person name="Iiyama K."/>
            <person name="Mori K."/>
            <person name="Mon H."/>
            <person name="Chieda Y."/>
            <person name="Lee J.M."/>
            <person name="Kusakabe T."/>
            <person name="Tashiro K."/>
            <person name="Asano S."/>
            <person name="Yasunaga-Aoki C."/>
            <person name="Shimizu S."/>
        </authorList>
    </citation>
    <scope>NUCLEOTIDE SEQUENCE [LARGE SCALE GENOMIC DNA]</scope>
    <source>
        <strain evidence="20 21">ATCC 14706</strain>
    </source>
</reference>
<evidence type="ECO:0000313" key="21">
    <source>
        <dbReference type="Proteomes" id="UP000029453"/>
    </source>
</evidence>
<evidence type="ECO:0000256" key="10">
    <source>
        <dbReference type="ARBA" id="ARBA00022989"/>
    </source>
</evidence>
<evidence type="ECO:0000256" key="6">
    <source>
        <dbReference type="ARBA" id="ARBA00022692"/>
    </source>
</evidence>
<keyword evidence="18" id="KW-0460">Magnesium</keyword>
<feature type="binding site" evidence="18">
    <location>
        <position position="57"/>
    </location>
    <ligand>
        <name>a divalent metal cation</name>
        <dbReference type="ChEBI" id="CHEBI:60240"/>
    </ligand>
</feature>
<comment type="caution">
    <text evidence="20">The sequence shown here is derived from an EMBL/GenBank/DDBJ whole genome shotgun (WGS) entry which is preliminary data.</text>
</comment>
<comment type="similarity">
    <text evidence="2">Belongs to the bacterial diacylglycerol kinase family.</text>
</comment>
<dbReference type="CDD" id="cd14265">
    <property type="entry name" value="UDPK_IM_like"/>
    <property type="match status" value="1"/>
</dbReference>
<feature type="transmembrane region" description="Helical" evidence="19">
    <location>
        <begin position="12"/>
        <end position="31"/>
    </location>
</feature>
<keyword evidence="13" id="KW-0594">Phospholipid biosynthesis</keyword>
<keyword evidence="14" id="KW-1208">Phospholipid metabolism</keyword>
<keyword evidence="21" id="KW-1185">Reference proteome</keyword>
<feature type="transmembrane region" description="Helical" evidence="19">
    <location>
        <begin position="77"/>
        <end position="99"/>
    </location>
</feature>
<protein>
    <submittedName>
        <fullName evidence="20">Diacylglycerol kinase</fullName>
    </submittedName>
</protein>
<feature type="active site" description="Proton acceptor" evidence="15">
    <location>
        <position position="50"/>
    </location>
</feature>
<evidence type="ECO:0000256" key="18">
    <source>
        <dbReference type="PIRSR" id="PIRSR600829-4"/>
    </source>
</evidence>
<dbReference type="GO" id="GO:0005524">
    <property type="term" value="F:ATP binding"/>
    <property type="evidence" value="ECO:0007669"/>
    <property type="project" value="UniProtKB-KW"/>
</dbReference>
<dbReference type="InterPro" id="IPR033717">
    <property type="entry name" value="UDPK"/>
</dbReference>
<evidence type="ECO:0000256" key="5">
    <source>
        <dbReference type="ARBA" id="ARBA00022679"/>
    </source>
</evidence>
<dbReference type="GO" id="GO:0016301">
    <property type="term" value="F:kinase activity"/>
    <property type="evidence" value="ECO:0007669"/>
    <property type="project" value="UniProtKB-KW"/>
</dbReference>
<keyword evidence="12 19" id="KW-0472">Membrane</keyword>
<keyword evidence="4" id="KW-0444">Lipid biosynthesis</keyword>
<keyword evidence="3" id="KW-1003">Cell membrane</keyword>
<keyword evidence="10 19" id="KW-1133">Transmembrane helix</keyword>
<dbReference type="InterPro" id="IPR000829">
    <property type="entry name" value="DAGK"/>
</dbReference>
<evidence type="ECO:0000256" key="4">
    <source>
        <dbReference type="ARBA" id="ARBA00022516"/>
    </source>
</evidence>
<evidence type="ECO:0000313" key="20">
    <source>
        <dbReference type="EMBL" id="GAC42958.1"/>
    </source>
</evidence>
<keyword evidence="7 17" id="KW-0547">Nucleotide-binding</keyword>
<dbReference type="OrthoDB" id="9789934at2"/>